<feature type="region of interest" description="Disordered" evidence="2">
    <location>
        <begin position="1"/>
        <end position="91"/>
    </location>
</feature>
<gene>
    <name evidence="3" type="ORF">B0T22DRAFT_471123</name>
</gene>
<reference evidence="3" key="1">
    <citation type="journal article" date="2023" name="Mol. Phylogenet. Evol.">
        <title>Genome-scale phylogeny and comparative genomics of the fungal order Sordariales.</title>
        <authorList>
            <person name="Hensen N."/>
            <person name="Bonometti L."/>
            <person name="Westerberg I."/>
            <person name="Brannstrom I.O."/>
            <person name="Guillou S."/>
            <person name="Cros-Aarteil S."/>
            <person name="Calhoun S."/>
            <person name="Haridas S."/>
            <person name="Kuo A."/>
            <person name="Mondo S."/>
            <person name="Pangilinan J."/>
            <person name="Riley R."/>
            <person name="LaButti K."/>
            <person name="Andreopoulos B."/>
            <person name="Lipzen A."/>
            <person name="Chen C."/>
            <person name="Yan M."/>
            <person name="Daum C."/>
            <person name="Ng V."/>
            <person name="Clum A."/>
            <person name="Steindorff A."/>
            <person name="Ohm R.A."/>
            <person name="Martin F."/>
            <person name="Silar P."/>
            <person name="Natvig D.O."/>
            <person name="Lalanne C."/>
            <person name="Gautier V."/>
            <person name="Ament-Velasquez S.L."/>
            <person name="Kruys A."/>
            <person name="Hutchinson M.I."/>
            <person name="Powell A.J."/>
            <person name="Barry K."/>
            <person name="Miller A.N."/>
            <person name="Grigoriev I.V."/>
            <person name="Debuchy R."/>
            <person name="Gladieux P."/>
            <person name="Hiltunen Thoren M."/>
            <person name="Johannesson H."/>
        </authorList>
    </citation>
    <scope>NUCLEOTIDE SEQUENCE</scope>
    <source>
        <strain evidence="3">CBS 314.62</strain>
    </source>
</reference>
<feature type="compositionally biased region" description="Acidic residues" evidence="2">
    <location>
        <begin position="221"/>
        <end position="232"/>
    </location>
</feature>
<accession>A0AAE0X0Z7</accession>
<sequence>MQVQPSPSNATGSETPNGRTSLKSSLRRSDTGFDTEDEMPLKRPRPLQETMSEFAPRISTVPWPSPPIPESKTARAKTPALLNDPPTSLAAPARPPALMVNVHEYAQYMAALQDTNRMLKQELQTYKQRAAEFEHQMAGKEAAMDESRDDNQGLEDNLRQEREKVETLTKHAARAEQAMREKEDLVADLECRINQAFSWYNTETARLSPITVDGDTEDPALVDPDSTDDEDNTCVQELGDDAMGQPFKFPKFYTPPQPHFYQEAARINVFPELQELPPRRKEDWGSWPSNQPASLGRYPGGWLF</sequence>
<feature type="compositionally biased region" description="Polar residues" evidence="2">
    <location>
        <begin position="1"/>
        <end position="24"/>
    </location>
</feature>
<feature type="coiled-coil region" evidence="1">
    <location>
        <begin position="109"/>
        <end position="192"/>
    </location>
</feature>
<dbReference type="EMBL" id="JAULSO010000005">
    <property type="protein sequence ID" value="KAK3682447.1"/>
    <property type="molecule type" value="Genomic_DNA"/>
</dbReference>
<protein>
    <submittedName>
        <fullName evidence="3">Uncharacterized protein</fullName>
    </submittedName>
</protein>
<name>A0AAE0X0Z7_9PEZI</name>
<comment type="caution">
    <text evidence="3">The sequence shown here is derived from an EMBL/GenBank/DDBJ whole genome shotgun (WGS) entry which is preliminary data.</text>
</comment>
<dbReference type="SUPFAM" id="SSF90257">
    <property type="entry name" value="Myosin rod fragments"/>
    <property type="match status" value="1"/>
</dbReference>
<keyword evidence="4" id="KW-1185">Reference proteome</keyword>
<evidence type="ECO:0000313" key="4">
    <source>
        <dbReference type="Proteomes" id="UP001270362"/>
    </source>
</evidence>
<keyword evidence="1" id="KW-0175">Coiled coil</keyword>
<dbReference type="AlphaFoldDB" id="A0AAE0X0Z7"/>
<evidence type="ECO:0000313" key="3">
    <source>
        <dbReference type="EMBL" id="KAK3682447.1"/>
    </source>
</evidence>
<reference evidence="3" key="2">
    <citation type="submission" date="2023-06" db="EMBL/GenBank/DDBJ databases">
        <authorList>
            <consortium name="Lawrence Berkeley National Laboratory"/>
            <person name="Haridas S."/>
            <person name="Hensen N."/>
            <person name="Bonometti L."/>
            <person name="Westerberg I."/>
            <person name="Brannstrom I.O."/>
            <person name="Guillou S."/>
            <person name="Cros-Aarteil S."/>
            <person name="Calhoun S."/>
            <person name="Kuo A."/>
            <person name="Mondo S."/>
            <person name="Pangilinan J."/>
            <person name="Riley R."/>
            <person name="Labutti K."/>
            <person name="Andreopoulos B."/>
            <person name="Lipzen A."/>
            <person name="Chen C."/>
            <person name="Yanf M."/>
            <person name="Daum C."/>
            <person name="Ng V."/>
            <person name="Clum A."/>
            <person name="Steindorff A."/>
            <person name="Ohm R."/>
            <person name="Martin F."/>
            <person name="Silar P."/>
            <person name="Natvig D."/>
            <person name="Lalanne C."/>
            <person name="Gautier V."/>
            <person name="Ament-Velasquez S.L."/>
            <person name="Kruys A."/>
            <person name="Hutchinson M.I."/>
            <person name="Powell A.J."/>
            <person name="Barry K."/>
            <person name="Miller A.N."/>
            <person name="Grigoriev I.V."/>
            <person name="Debuchy R."/>
            <person name="Gladieux P."/>
            <person name="Thoren M.H."/>
            <person name="Johannesson H."/>
        </authorList>
    </citation>
    <scope>NUCLEOTIDE SEQUENCE</scope>
    <source>
        <strain evidence="3">CBS 314.62</strain>
    </source>
</reference>
<organism evidence="3 4">
    <name type="scientific">Podospora appendiculata</name>
    <dbReference type="NCBI Taxonomy" id="314037"/>
    <lineage>
        <taxon>Eukaryota</taxon>
        <taxon>Fungi</taxon>
        <taxon>Dikarya</taxon>
        <taxon>Ascomycota</taxon>
        <taxon>Pezizomycotina</taxon>
        <taxon>Sordariomycetes</taxon>
        <taxon>Sordariomycetidae</taxon>
        <taxon>Sordariales</taxon>
        <taxon>Podosporaceae</taxon>
        <taxon>Podospora</taxon>
    </lineage>
</organism>
<evidence type="ECO:0000256" key="1">
    <source>
        <dbReference type="SAM" id="Coils"/>
    </source>
</evidence>
<evidence type="ECO:0000256" key="2">
    <source>
        <dbReference type="SAM" id="MobiDB-lite"/>
    </source>
</evidence>
<proteinExistence type="predicted"/>
<dbReference type="Proteomes" id="UP001270362">
    <property type="component" value="Unassembled WGS sequence"/>
</dbReference>
<feature type="region of interest" description="Disordered" evidence="2">
    <location>
        <begin position="221"/>
        <end position="241"/>
    </location>
</feature>